<evidence type="ECO:0000313" key="2">
    <source>
        <dbReference type="EMBL" id="BAD52938.1"/>
    </source>
</evidence>
<feature type="region of interest" description="Disordered" evidence="1">
    <location>
        <begin position="1"/>
        <end position="32"/>
    </location>
</feature>
<evidence type="ECO:0000256" key="1">
    <source>
        <dbReference type="SAM" id="MobiDB-lite"/>
    </source>
</evidence>
<gene>
    <name evidence="2" type="ORF">P0490D09.7</name>
</gene>
<organism evidence="2 3">
    <name type="scientific">Oryza sativa subsp. japonica</name>
    <name type="common">Rice</name>
    <dbReference type="NCBI Taxonomy" id="39947"/>
    <lineage>
        <taxon>Eukaryota</taxon>
        <taxon>Viridiplantae</taxon>
        <taxon>Streptophyta</taxon>
        <taxon>Embryophyta</taxon>
        <taxon>Tracheophyta</taxon>
        <taxon>Spermatophyta</taxon>
        <taxon>Magnoliopsida</taxon>
        <taxon>Liliopsida</taxon>
        <taxon>Poales</taxon>
        <taxon>Poaceae</taxon>
        <taxon>BOP clade</taxon>
        <taxon>Oryzoideae</taxon>
        <taxon>Oryzeae</taxon>
        <taxon>Oryzinae</taxon>
        <taxon>Oryza</taxon>
        <taxon>Oryza sativa</taxon>
    </lineage>
</organism>
<name>Q5N8Y0_ORYSJ</name>
<evidence type="ECO:0000313" key="3">
    <source>
        <dbReference type="Proteomes" id="UP000000763"/>
    </source>
</evidence>
<dbReference type="EMBL" id="AP003265">
    <property type="protein sequence ID" value="BAD52938.1"/>
    <property type="molecule type" value="Genomic_DNA"/>
</dbReference>
<reference evidence="3" key="1">
    <citation type="journal article" date="2005" name="Nature">
        <title>The map-based sequence of the rice genome.</title>
        <authorList>
            <consortium name="International rice genome sequencing project (IRGSP)"/>
            <person name="Matsumoto T."/>
            <person name="Wu J."/>
            <person name="Kanamori H."/>
            <person name="Katayose Y."/>
            <person name="Fujisawa M."/>
            <person name="Namiki N."/>
            <person name="Mizuno H."/>
            <person name="Yamamoto K."/>
            <person name="Antonio B.A."/>
            <person name="Baba T."/>
            <person name="Sakata K."/>
            <person name="Nagamura Y."/>
            <person name="Aoki H."/>
            <person name="Arikawa K."/>
            <person name="Arita K."/>
            <person name="Bito T."/>
            <person name="Chiden Y."/>
            <person name="Fujitsuka N."/>
            <person name="Fukunaka R."/>
            <person name="Hamada M."/>
            <person name="Harada C."/>
            <person name="Hayashi A."/>
            <person name="Hijishita S."/>
            <person name="Honda M."/>
            <person name="Hosokawa S."/>
            <person name="Ichikawa Y."/>
            <person name="Idonuma A."/>
            <person name="Iijima M."/>
            <person name="Ikeda M."/>
            <person name="Ikeno M."/>
            <person name="Ito K."/>
            <person name="Ito S."/>
            <person name="Ito T."/>
            <person name="Ito Y."/>
            <person name="Ito Y."/>
            <person name="Iwabuchi A."/>
            <person name="Kamiya K."/>
            <person name="Karasawa W."/>
            <person name="Kurita K."/>
            <person name="Katagiri S."/>
            <person name="Kikuta A."/>
            <person name="Kobayashi H."/>
            <person name="Kobayashi N."/>
            <person name="Machita K."/>
            <person name="Maehara T."/>
            <person name="Masukawa M."/>
            <person name="Mizubayashi T."/>
            <person name="Mukai Y."/>
            <person name="Nagasaki H."/>
            <person name="Nagata Y."/>
            <person name="Naito S."/>
            <person name="Nakashima M."/>
            <person name="Nakama Y."/>
            <person name="Nakamichi Y."/>
            <person name="Nakamura M."/>
            <person name="Meguro A."/>
            <person name="Negishi M."/>
            <person name="Ohta I."/>
            <person name="Ohta T."/>
            <person name="Okamoto M."/>
            <person name="Ono N."/>
            <person name="Saji S."/>
            <person name="Sakaguchi M."/>
            <person name="Sakai K."/>
            <person name="Shibata M."/>
            <person name="Shimokawa T."/>
            <person name="Song J."/>
            <person name="Takazaki Y."/>
            <person name="Terasawa K."/>
            <person name="Tsugane M."/>
            <person name="Tsuji K."/>
            <person name="Ueda S."/>
            <person name="Waki K."/>
            <person name="Yamagata H."/>
            <person name="Yamamoto M."/>
            <person name="Yamamoto S."/>
            <person name="Yamane H."/>
            <person name="Yoshiki S."/>
            <person name="Yoshihara R."/>
            <person name="Yukawa K."/>
            <person name="Zhong H."/>
            <person name="Yano M."/>
            <person name="Yuan Q."/>
            <person name="Ouyang S."/>
            <person name="Liu J."/>
            <person name="Jones K.M."/>
            <person name="Gansberger K."/>
            <person name="Moffat K."/>
            <person name="Hill J."/>
            <person name="Bera J."/>
            <person name="Fadrosh D."/>
            <person name="Jin S."/>
            <person name="Johri S."/>
            <person name="Kim M."/>
            <person name="Overton L."/>
            <person name="Reardon M."/>
            <person name="Tsitrin T."/>
            <person name="Vuong H."/>
            <person name="Weaver B."/>
            <person name="Ciecko A."/>
            <person name="Tallon L."/>
            <person name="Jackson J."/>
            <person name="Pai G."/>
            <person name="Aken S.V."/>
            <person name="Utterback T."/>
            <person name="Reidmuller S."/>
            <person name="Feldblyum T."/>
            <person name="Hsiao J."/>
            <person name="Zismann V."/>
            <person name="Iobst S."/>
            <person name="de Vazeille A.R."/>
            <person name="Buell C.R."/>
            <person name="Ying K."/>
            <person name="Li Y."/>
            <person name="Lu T."/>
            <person name="Huang Y."/>
            <person name="Zhao Q."/>
            <person name="Feng Q."/>
            <person name="Zhang L."/>
            <person name="Zhu J."/>
            <person name="Weng Q."/>
            <person name="Mu J."/>
            <person name="Lu Y."/>
            <person name="Fan D."/>
            <person name="Liu Y."/>
            <person name="Guan J."/>
            <person name="Zhang Y."/>
            <person name="Yu S."/>
            <person name="Liu X."/>
            <person name="Zhang Y."/>
            <person name="Hong G."/>
            <person name="Han B."/>
            <person name="Choisne N."/>
            <person name="Demange N."/>
            <person name="Orjeda G."/>
            <person name="Samain S."/>
            <person name="Cattolico L."/>
            <person name="Pelletier E."/>
            <person name="Couloux A."/>
            <person name="Segurens B."/>
            <person name="Wincker P."/>
            <person name="D'Hont A."/>
            <person name="Scarpelli C."/>
            <person name="Weissenbach J."/>
            <person name="Salanoubat M."/>
            <person name="Quetier F."/>
            <person name="Yu Y."/>
            <person name="Kim H.R."/>
            <person name="Rambo T."/>
            <person name="Currie J."/>
            <person name="Collura K."/>
            <person name="Luo M."/>
            <person name="Yang T."/>
            <person name="Ammiraju J.S.S."/>
            <person name="Engler F."/>
            <person name="Soderlund C."/>
            <person name="Wing R.A."/>
            <person name="Palmer L.E."/>
            <person name="de la Bastide M."/>
            <person name="Spiegel L."/>
            <person name="Nascimento L."/>
            <person name="Zutavern T."/>
            <person name="O'Shaughnessy A."/>
            <person name="Dike S."/>
            <person name="Dedhia N."/>
            <person name="Preston R."/>
            <person name="Balija V."/>
            <person name="McCombie W.R."/>
            <person name="Chow T."/>
            <person name="Chen H."/>
            <person name="Chung M."/>
            <person name="Chen C."/>
            <person name="Shaw J."/>
            <person name="Wu H."/>
            <person name="Hsiao K."/>
            <person name="Chao Y."/>
            <person name="Chu M."/>
            <person name="Cheng C."/>
            <person name="Hour A."/>
            <person name="Lee P."/>
            <person name="Lin S."/>
            <person name="Lin Y."/>
            <person name="Liou J."/>
            <person name="Liu S."/>
            <person name="Hsing Y."/>
            <person name="Raghuvanshi S."/>
            <person name="Mohanty A."/>
            <person name="Bharti A.K."/>
            <person name="Gaur A."/>
            <person name="Gupta V."/>
            <person name="Kumar D."/>
            <person name="Ravi V."/>
            <person name="Vij S."/>
            <person name="Kapur A."/>
            <person name="Khurana P."/>
            <person name="Khurana P."/>
            <person name="Khurana J.P."/>
            <person name="Tyagi A.K."/>
            <person name="Gaikwad K."/>
            <person name="Singh A."/>
            <person name="Dalal V."/>
            <person name="Srivastava S."/>
            <person name="Dixit A."/>
            <person name="Pal A.K."/>
            <person name="Ghazi I.A."/>
            <person name="Yadav M."/>
            <person name="Pandit A."/>
            <person name="Bhargava A."/>
            <person name="Sureshbabu K."/>
            <person name="Batra K."/>
            <person name="Sharma T.R."/>
            <person name="Mohapatra T."/>
            <person name="Singh N.K."/>
            <person name="Messing J."/>
            <person name="Nelson A.B."/>
            <person name="Fuks G."/>
            <person name="Kavchok S."/>
            <person name="Keizer G."/>
            <person name="Linton E."/>
            <person name="Llaca V."/>
            <person name="Song R."/>
            <person name="Tanyolac B."/>
            <person name="Young S."/>
            <person name="Ho-Il K."/>
            <person name="Hahn J.H."/>
            <person name="Sangsakoo G."/>
            <person name="Vanavichit A."/>
            <person name="de Mattos Luiz.A.T."/>
            <person name="Zimmer P.D."/>
            <person name="Malone G."/>
            <person name="Dellagostin O."/>
            <person name="de Oliveira A.C."/>
            <person name="Bevan M."/>
            <person name="Bancroft I."/>
            <person name="Minx P."/>
            <person name="Cordum H."/>
            <person name="Wilson R."/>
            <person name="Cheng Z."/>
            <person name="Jin W."/>
            <person name="Jiang J."/>
            <person name="Leong S.A."/>
            <person name="Iwama H."/>
            <person name="Gojobori T."/>
            <person name="Itoh T."/>
            <person name="Niimura Y."/>
            <person name="Fujii Y."/>
            <person name="Habara T."/>
            <person name="Sakai H."/>
            <person name="Sato Y."/>
            <person name="Wilson G."/>
            <person name="Kumar K."/>
            <person name="McCouch S."/>
            <person name="Juretic N."/>
            <person name="Hoen D."/>
            <person name="Wright S."/>
            <person name="Bruskiewich R."/>
            <person name="Bureau T."/>
            <person name="Miyao A."/>
            <person name="Hirochika H."/>
            <person name="Nishikawa T."/>
            <person name="Kadowaki K."/>
            <person name="Sugiura M."/>
            <person name="Burr B."/>
            <person name="Sasaki T."/>
        </authorList>
    </citation>
    <scope>NUCLEOTIDE SEQUENCE [LARGE SCALE GENOMIC DNA]</scope>
    <source>
        <strain evidence="3">cv. Nipponbare</strain>
    </source>
</reference>
<dbReference type="AlphaFoldDB" id="Q5N8Y0"/>
<reference evidence="3" key="2">
    <citation type="journal article" date="2008" name="Nucleic Acids Res.">
        <title>The rice annotation project database (RAP-DB): 2008 update.</title>
        <authorList>
            <consortium name="The rice annotation project (RAP)"/>
        </authorList>
    </citation>
    <scope>GENOME REANNOTATION</scope>
    <source>
        <strain evidence="3">cv. Nipponbare</strain>
    </source>
</reference>
<sequence>MVGARTRGGDGGGGGGGVVRRGGEGAGGGKIFSGARRSTVVCEGACVRTVARRRRWVGLRLTASIEFTGSLCLLGLDRLNYWAAISLYFRLTSRSFLMKHKWEKI</sequence>
<protein>
    <submittedName>
        <fullName evidence="2">Uncharacterized protein</fullName>
    </submittedName>
</protein>
<feature type="compositionally biased region" description="Gly residues" evidence="1">
    <location>
        <begin position="9"/>
        <end position="31"/>
    </location>
</feature>
<dbReference type="Proteomes" id="UP000000763">
    <property type="component" value="Chromosome 1"/>
</dbReference>
<accession>Q5N8Y0</accession>
<proteinExistence type="predicted"/>